<keyword evidence="3" id="KW-1185">Reference proteome</keyword>
<sequence length="243" mass="28643">MKIVCWNVRGLGNPRAVRRLRFLLKQHNPDMVFFMETKIEDKRMEGIRRRCGFVNGIDVGAEGSHGGLCPAWRGEFTVSLKIFLKNHIDVLIEECSVNEVWRFTGFYGSPYASDQNASWNLLRTLEQEQRYPWMVSGDFNEIMGGQPREERKMAAFREVLDECQLLDMGFQGTWFTWERGNLSETNIRERLDRGVANENWMHLFPKVTVCHLTHSISDHCPFFIHTDNEEQFRRSPRFKFEAW</sequence>
<dbReference type="Pfam" id="PF03372">
    <property type="entry name" value="Exo_endo_phos"/>
    <property type="match status" value="1"/>
</dbReference>
<dbReference type="EMBL" id="SMMG02000006">
    <property type="protein sequence ID" value="KAA3469953.1"/>
    <property type="molecule type" value="Genomic_DNA"/>
</dbReference>
<feature type="domain" description="Endonuclease/exonuclease/phosphatase" evidence="1">
    <location>
        <begin position="6"/>
        <end position="219"/>
    </location>
</feature>
<dbReference type="InterPro" id="IPR036691">
    <property type="entry name" value="Endo/exonu/phosph_ase_sf"/>
</dbReference>
<reference evidence="3" key="1">
    <citation type="journal article" date="2019" name="Plant Biotechnol. J.">
        <title>Genome sequencing of the Australian wild diploid species Gossypium australe highlights disease resistance and delayed gland morphogenesis.</title>
        <authorList>
            <person name="Cai Y."/>
            <person name="Cai X."/>
            <person name="Wang Q."/>
            <person name="Wang P."/>
            <person name="Zhang Y."/>
            <person name="Cai C."/>
            <person name="Xu Y."/>
            <person name="Wang K."/>
            <person name="Zhou Z."/>
            <person name="Wang C."/>
            <person name="Geng S."/>
            <person name="Li B."/>
            <person name="Dong Q."/>
            <person name="Hou Y."/>
            <person name="Wang H."/>
            <person name="Ai P."/>
            <person name="Liu Z."/>
            <person name="Yi F."/>
            <person name="Sun M."/>
            <person name="An G."/>
            <person name="Cheng J."/>
            <person name="Zhang Y."/>
            <person name="Shi Q."/>
            <person name="Xie Y."/>
            <person name="Shi X."/>
            <person name="Chang Y."/>
            <person name="Huang F."/>
            <person name="Chen Y."/>
            <person name="Hong S."/>
            <person name="Mi L."/>
            <person name="Sun Q."/>
            <person name="Zhang L."/>
            <person name="Zhou B."/>
            <person name="Peng R."/>
            <person name="Zhang X."/>
            <person name="Liu F."/>
        </authorList>
    </citation>
    <scope>NUCLEOTIDE SEQUENCE [LARGE SCALE GENOMIC DNA]</scope>
    <source>
        <strain evidence="3">cv. PA1801</strain>
    </source>
</reference>
<gene>
    <name evidence="2" type="ORF">EPI10_015698</name>
</gene>
<dbReference type="Gene3D" id="3.60.10.10">
    <property type="entry name" value="Endonuclease/exonuclease/phosphatase"/>
    <property type="match status" value="1"/>
</dbReference>
<protein>
    <submittedName>
        <fullName evidence="2">Reverse transcriptase</fullName>
    </submittedName>
</protein>
<accession>A0A5B6VLH9</accession>
<dbReference type="InterPro" id="IPR005135">
    <property type="entry name" value="Endo/exonuclease/phosphatase"/>
</dbReference>
<dbReference type="OrthoDB" id="999895at2759"/>
<comment type="caution">
    <text evidence="2">The sequence shown here is derived from an EMBL/GenBank/DDBJ whole genome shotgun (WGS) entry which is preliminary data.</text>
</comment>
<name>A0A5B6VLH9_9ROSI</name>
<dbReference type="GO" id="GO:0003964">
    <property type="term" value="F:RNA-directed DNA polymerase activity"/>
    <property type="evidence" value="ECO:0007669"/>
    <property type="project" value="UniProtKB-KW"/>
</dbReference>
<keyword evidence="2" id="KW-0695">RNA-directed DNA polymerase</keyword>
<keyword evidence="2" id="KW-0808">Transferase</keyword>
<evidence type="ECO:0000259" key="1">
    <source>
        <dbReference type="Pfam" id="PF03372"/>
    </source>
</evidence>
<dbReference type="SUPFAM" id="SSF56219">
    <property type="entry name" value="DNase I-like"/>
    <property type="match status" value="1"/>
</dbReference>
<dbReference type="PANTHER" id="PTHR33710:SF62">
    <property type="entry name" value="DUF4283 DOMAIN PROTEIN"/>
    <property type="match status" value="1"/>
</dbReference>
<evidence type="ECO:0000313" key="2">
    <source>
        <dbReference type="EMBL" id="KAA3469953.1"/>
    </source>
</evidence>
<keyword evidence="2" id="KW-0548">Nucleotidyltransferase</keyword>
<proteinExistence type="predicted"/>
<dbReference type="PANTHER" id="PTHR33710">
    <property type="entry name" value="BNAC02G09200D PROTEIN"/>
    <property type="match status" value="1"/>
</dbReference>
<dbReference type="Proteomes" id="UP000325315">
    <property type="component" value="Unassembled WGS sequence"/>
</dbReference>
<evidence type="ECO:0000313" key="3">
    <source>
        <dbReference type="Proteomes" id="UP000325315"/>
    </source>
</evidence>
<dbReference type="AlphaFoldDB" id="A0A5B6VLH9"/>
<organism evidence="2 3">
    <name type="scientific">Gossypium australe</name>
    <dbReference type="NCBI Taxonomy" id="47621"/>
    <lineage>
        <taxon>Eukaryota</taxon>
        <taxon>Viridiplantae</taxon>
        <taxon>Streptophyta</taxon>
        <taxon>Embryophyta</taxon>
        <taxon>Tracheophyta</taxon>
        <taxon>Spermatophyta</taxon>
        <taxon>Magnoliopsida</taxon>
        <taxon>eudicotyledons</taxon>
        <taxon>Gunneridae</taxon>
        <taxon>Pentapetalae</taxon>
        <taxon>rosids</taxon>
        <taxon>malvids</taxon>
        <taxon>Malvales</taxon>
        <taxon>Malvaceae</taxon>
        <taxon>Malvoideae</taxon>
        <taxon>Gossypium</taxon>
    </lineage>
</organism>